<evidence type="ECO:0000256" key="3">
    <source>
        <dbReference type="SAM" id="MobiDB-lite"/>
    </source>
</evidence>
<dbReference type="PANTHER" id="PTHR43861:SF1">
    <property type="entry name" value="TRANS-ACONITATE 2-METHYLTRANSFERASE"/>
    <property type="match status" value="1"/>
</dbReference>
<feature type="domain" description="Methyltransferase" evidence="5">
    <location>
        <begin position="247"/>
        <end position="340"/>
    </location>
</feature>
<dbReference type="Gene3D" id="3.40.50.300">
    <property type="entry name" value="P-loop containing nucleotide triphosphate hydrolases"/>
    <property type="match status" value="1"/>
</dbReference>
<feature type="region of interest" description="Disordered" evidence="3">
    <location>
        <begin position="20"/>
        <end position="39"/>
    </location>
</feature>
<dbReference type="CDD" id="cd02440">
    <property type="entry name" value="AdoMet_MTases"/>
    <property type="match status" value="1"/>
</dbReference>
<dbReference type="InterPro" id="IPR027417">
    <property type="entry name" value="P-loop_NTPase"/>
</dbReference>
<keyword evidence="1" id="KW-0489">Methyltransferase</keyword>
<comment type="caution">
    <text evidence="6">The sequence shown here is derived from an EMBL/GenBank/DDBJ whole genome shotgun (WGS) entry which is preliminary data.</text>
</comment>
<dbReference type="Proteomes" id="UP001178148">
    <property type="component" value="Unassembled WGS sequence"/>
</dbReference>
<dbReference type="GO" id="GO:0032259">
    <property type="term" value="P:methylation"/>
    <property type="evidence" value="ECO:0007669"/>
    <property type="project" value="UniProtKB-KW"/>
</dbReference>
<keyword evidence="6" id="KW-0418">Kinase</keyword>
<dbReference type="PANTHER" id="PTHR43861">
    <property type="entry name" value="TRANS-ACONITATE 2-METHYLTRANSFERASE-RELATED"/>
    <property type="match status" value="1"/>
</dbReference>
<evidence type="ECO:0000313" key="6">
    <source>
        <dbReference type="EMBL" id="MDP0590191.1"/>
    </source>
</evidence>
<reference evidence="6 7" key="1">
    <citation type="journal article" date="2023" name="bioRxiv">
        <title>An intranuclear bacterial parasite of deep-sea mussels expresses apoptosis inhibitors acquired from its host.</title>
        <authorList>
            <person name="Gonzalez Porras M.A."/>
            <person name="Assie A."/>
            <person name="Tietjen M."/>
            <person name="Violette M."/>
            <person name="Kleiner M."/>
            <person name="Gruber-Vodicka H."/>
            <person name="Dubilier N."/>
            <person name="Leisch N."/>
        </authorList>
    </citation>
    <scope>NUCLEOTIDE SEQUENCE [LARGE SCALE GENOMIC DNA]</scope>
    <source>
        <strain evidence="6">IAP13</strain>
    </source>
</reference>
<dbReference type="InterPro" id="IPR029063">
    <property type="entry name" value="SAM-dependent_MTases_sf"/>
</dbReference>
<keyword evidence="7" id="KW-1185">Reference proteome</keyword>
<organism evidence="6 7">
    <name type="scientific">Candidatus Endonucleibacter bathymodioli</name>
    <dbReference type="NCBI Taxonomy" id="539814"/>
    <lineage>
        <taxon>Bacteria</taxon>
        <taxon>Pseudomonadati</taxon>
        <taxon>Pseudomonadota</taxon>
        <taxon>Gammaproteobacteria</taxon>
        <taxon>Oceanospirillales</taxon>
        <taxon>Endozoicomonadaceae</taxon>
        <taxon>Candidatus Endonucleibacter</taxon>
    </lineage>
</organism>
<sequence length="417" mass="46638">MLNSEKARYQDPNVSNSVAKHLGKSKSKSKNNTTTEPMNSPSVIWITGFSGAGKTTVGRKVTALLCGMSINTVFLDGDDLRGIFAGKWSYERSDRIELSYAYFRLCNTLAAQGITIVISAVSMYHEIYHWVKTNIDQSLQAYLKVPEQERIARDKNTKNIYGTMGDLTKLYDEPTSPDITIENFGDTTPEATALKIVEMYKTVIDRSSADKGRTTHWNSYYAKAKLVFEPSSFATTVQEKIEPSIKIIEMGCGNGRDSAYFSSLGHDVTALDPSTSAIELCKKKHDSLGPEFINGTLPSLDSSYNSSFNVVYSRFVLHAMTEKEEIENLASAHRLLKHDGNFYIECRSINDPLARKGEIISATERIHGHYRRFIILDDIKKRLTSAGFKFETAVESNDLAILGDENPVVLRIHARKI</sequence>
<dbReference type="InterPro" id="IPR059117">
    <property type="entry name" value="APS_kinase_dom"/>
</dbReference>
<dbReference type="Pfam" id="PF13649">
    <property type="entry name" value="Methyltransf_25"/>
    <property type="match status" value="1"/>
</dbReference>
<dbReference type="Pfam" id="PF01583">
    <property type="entry name" value="APS_kinase"/>
    <property type="match status" value="1"/>
</dbReference>
<evidence type="ECO:0000256" key="2">
    <source>
        <dbReference type="ARBA" id="ARBA00022679"/>
    </source>
</evidence>
<dbReference type="InterPro" id="IPR041698">
    <property type="entry name" value="Methyltransf_25"/>
</dbReference>
<dbReference type="GO" id="GO:0004020">
    <property type="term" value="F:adenylylsulfate kinase activity"/>
    <property type="evidence" value="ECO:0007669"/>
    <property type="project" value="UniProtKB-EC"/>
</dbReference>
<feature type="domain" description="APS kinase" evidence="4">
    <location>
        <begin position="41"/>
        <end position="181"/>
    </location>
</feature>
<evidence type="ECO:0000313" key="7">
    <source>
        <dbReference type="Proteomes" id="UP001178148"/>
    </source>
</evidence>
<protein>
    <submittedName>
        <fullName evidence="6">Adenylyl-sulfate kinase</fullName>
        <ecNumber evidence="6">2.7.1.25</ecNumber>
    </submittedName>
</protein>
<name>A0AA90SNK5_9GAMM</name>
<dbReference type="EMBL" id="JASXSV010000033">
    <property type="protein sequence ID" value="MDP0590191.1"/>
    <property type="molecule type" value="Genomic_DNA"/>
</dbReference>
<proteinExistence type="predicted"/>
<gene>
    <name evidence="6" type="ORF">QS748_13780</name>
</gene>
<keyword evidence="2 6" id="KW-0808">Transferase</keyword>
<dbReference type="Gene3D" id="3.40.50.150">
    <property type="entry name" value="Vaccinia Virus protein VP39"/>
    <property type="match status" value="1"/>
</dbReference>
<dbReference type="SUPFAM" id="SSF52540">
    <property type="entry name" value="P-loop containing nucleoside triphosphate hydrolases"/>
    <property type="match status" value="1"/>
</dbReference>
<dbReference type="GO" id="GO:0008168">
    <property type="term" value="F:methyltransferase activity"/>
    <property type="evidence" value="ECO:0007669"/>
    <property type="project" value="UniProtKB-KW"/>
</dbReference>
<evidence type="ECO:0000259" key="4">
    <source>
        <dbReference type="Pfam" id="PF01583"/>
    </source>
</evidence>
<dbReference type="AlphaFoldDB" id="A0AA90SNK5"/>
<evidence type="ECO:0000259" key="5">
    <source>
        <dbReference type="Pfam" id="PF13649"/>
    </source>
</evidence>
<dbReference type="EC" id="2.7.1.25" evidence="6"/>
<accession>A0AA90SNK5</accession>
<evidence type="ECO:0000256" key="1">
    <source>
        <dbReference type="ARBA" id="ARBA00022603"/>
    </source>
</evidence>
<dbReference type="SUPFAM" id="SSF53335">
    <property type="entry name" value="S-adenosyl-L-methionine-dependent methyltransferases"/>
    <property type="match status" value="1"/>
</dbReference>